<organism evidence="2 3">
    <name type="scientific">Streptomyces formicae</name>
    <dbReference type="NCBI Taxonomy" id="1616117"/>
    <lineage>
        <taxon>Bacteria</taxon>
        <taxon>Bacillati</taxon>
        <taxon>Actinomycetota</taxon>
        <taxon>Actinomycetes</taxon>
        <taxon>Kitasatosporales</taxon>
        <taxon>Streptomycetaceae</taxon>
        <taxon>Streptomyces</taxon>
    </lineage>
</organism>
<proteinExistence type="predicted"/>
<protein>
    <submittedName>
        <fullName evidence="2">Uncharacterized protein</fullName>
    </submittedName>
</protein>
<gene>
    <name evidence="2" type="ORF">J4032_34410</name>
</gene>
<feature type="compositionally biased region" description="Basic residues" evidence="1">
    <location>
        <begin position="55"/>
        <end position="67"/>
    </location>
</feature>
<dbReference type="Proteomes" id="UP000828924">
    <property type="component" value="Chromosome"/>
</dbReference>
<name>A0ABY3X287_9ACTN</name>
<evidence type="ECO:0000256" key="1">
    <source>
        <dbReference type="SAM" id="MobiDB-lite"/>
    </source>
</evidence>
<keyword evidence="3" id="KW-1185">Reference proteome</keyword>
<accession>A0ABY3X287</accession>
<sequence>MAPRANHSCTSGANCAHSAADSDMTGASRPSAASRISARDRVGGGRSSGTSPRRYAAHHPSSRAVRDHHVRVIHRALPDPAKCSRPRRKWPAAWMRFRAVRRAH</sequence>
<evidence type="ECO:0000313" key="2">
    <source>
        <dbReference type="EMBL" id="UNM16925.1"/>
    </source>
</evidence>
<dbReference type="EMBL" id="CP071872">
    <property type="protein sequence ID" value="UNM16925.1"/>
    <property type="molecule type" value="Genomic_DNA"/>
</dbReference>
<reference evidence="2 3" key="1">
    <citation type="submission" date="2021-03" db="EMBL/GenBank/DDBJ databases">
        <title>Complete genome of Streptomyces formicae strain 1H-GS9 (DSM 100524).</title>
        <authorList>
            <person name="Atanasov K.E."/>
            <person name="Altabella T."/>
            <person name="Ferrer A."/>
        </authorList>
    </citation>
    <scope>NUCLEOTIDE SEQUENCE [LARGE SCALE GENOMIC DNA]</scope>
    <source>
        <strain evidence="2 3">1H-GS9</strain>
    </source>
</reference>
<evidence type="ECO:0000313" key="3">
    <source>
        <dbReference type="Proteomes" id="UP000828924"/>
    </source>
</evidence>
<feature type="compositionally biased region" description="Low complexity" evidence="1">
    <location>
        <begin position="27"/>
        <end position="36"/>
    </location>
</feature>
<dbReference type="RefSeq" id="WP_422641084.1">
    <property type="nucleotide sequence ID" value="NZ_CP071872.1"/>
</dbReference>
<feature type="region of interest" description="Disordered" evidence="1">
    <location>
        <begin position="1"/>
        <end position="67"/>
    </location>
</feature>